<evidence type="ECO:0000313" key="2">
    <source>
        <dbReference type="EMBL" id="TNV73595.1"/>
    </source>
</evidence>
<evidence type="ECO:0000256" key="1">
    <source>
        <dbReference type="SAM" id="MobiDB-lite"/>
    </source>
</evidence>
<dbReference type="EMBL" id="RRYP01018548">
    <property type="protein sequence ID" value="TNV73595.1"/>
    <property type="molecule type" value="Genomic_DNA"/>
</dbReference>
<evidence type="ECO:0000313" key="3">
    <source>
        <dbReference type="Proteomes" id="UP000785679"/>
    </source>
</evidence>
<dbReference type="Proteomes" id="UP000785679">
    <property type="component" value="Unassembled WGS sequence"/>
</dbReference>
<proteinExistence type="predicted"/>
<reference evidence="2" key="1">
    <citation type="submission" date="2019-06" db="EMBL/GenBank/DDBJ databases">
        <authorList>
            <person name="Zheng W."/>
        </authorList>
    </citation>
    <scope>NUCLEOTIDE SEQUENCE</scope>
    <source>
        <strain evidence="2">QDHG01</strain>
    </source>
</reference>
<comment type="caution">
    <text evidence="2">The sequence shown here is derived from an EMBL/GenBank/DDBJ whole genome shotgun (WGS) entry which is preliminary data.</text>
</comment>
<feature type="region of interest" description="Disordered" evidence="1">
    <location>
        <begin position="107"/>
        <end position="136"/>
    </location>
</feature>
<keyword evidence="3" id="KW-1185">Reference proteome</keyword>
<feature type="region of interest" description="Disordered" evidence="1">
    <location>
        <begin position="52"/>
        <end position="94"/>
    </location>
</feature>
<accession>A0A8J8SWU5</accession>
<dbReference type="AlphaFoldDB" id="A0A8J8SWU5"/>
<protein>
    <submittedName>
        <fullName evidence="2">Uncharacterized protein</fullName>
    </submittedName>
</protein>
<sequence length="249" mass="28533">MPCNSPLMTSRELILIRQLKIVFNSTKQLRISQPKGQKCDLKRAQEQQLSVKFKQMVLNKKNTKRDPNSGKEKTKKMQKECQTKSKQADKTERSELLPVIKKRLSSQSVGAPGTKAIPGGNSIKRPRFEEKQTNHSQDASSFWREIQAQYYRKVSLKELKAIINESLKENEERKDWLAMNKEIEIKESKKKGKEQKDISSQLLELSQSTNYKGLNGFSNSQANAKSVSSLMTQTTLTDGTLVKRSERKR</sequence>
<organism evidence="2 3">
    <name type="scientific">Halteria grandinella</name>
    <dbReference type="NCBI Taxonomy" id="5974"/>
    <lineage>
        <taxon>Eukaryota</taxon>
        <taxon>Sar</taxon>
        <taxon>Alveolata</taxon>
        <taxon>Ciliophora</taxon>
        <taxon>Intramacronucleata</taxon>
        <taxon>Spirotrichea</taxon>
        <taxon>Stichotrichia</taxon>
        <taxon>Sporadotrichida</taxon>
        <taxon>Halteriidae</taxon>
        <taxon>Halteria</taxon>
    </lineage>
</organism>
<feature type="compositionally biased region" description="Basic and acidic residues" evidence="1">
    <location>
        <begin position="64"/>
        <end position="94"/>
    </location>
</feature>
<name>A0A8J8SWU5_HALGN</name>
<gene>
    <name evidence="2" type="ORF">FGO68_gene9219</name>
</gene>